<dbReference type="InterPro" id="IPR002365">
    <property type="entry name" value="Terpene_synthase_CS"/>
</dbReference>
<dbReference type="GeneTree" id="ENSGT00390000011570"/>
<evidence type="ECO:0000256" key="3">
    <source>
        <dbReference type="ARBA" id="ARBA00023235"/>
    </source>
</evidence>
<dbReference type="GO" id="GO:0016104">
    <property type="term" value="P:triterpenoid biosynthetic process"/>
    <property type="evidence" value="ECO:0007669"/>
    <property type="project" value="InterPro"/>
</dbReference>
<dbReference type="SUPFAM" id="SSF48239">
    <property type="entry name" value="Terpenoid cyclases/Protein prenyltransferases"/>
    <property type="match status" value="2"/>
</dbReference>
<reference evidence="7" key="2">
    <citation type="submission" date="2025-09" db="UniProtKB">
        <authorList>
            <consortium name="Ensembl"/>
        </authorList>
    </citation>
    <scope>IDENTIFICATION</scope>
</reference>
<dbReference type="InterPro" id="IPR032696">
    <property type="entry name" value="SQ_cyclase_C"/>
</dbReference>
<dbReference type="PANTHER" id="PTHR11764">
    <property type="entry name" value="TERPENE CYCLASE/MUTASE FAMILY MEMBER"/>
    <property type="match status" value="1"/>
</dbReference>
<evidence type="ECO:0000259" key="5">
    <source>
        <dbReference type="Pfam" id="PF13243"/>
    </source>
</evidence>
<keyword evidence="8" id="KW-1185">Reference proteome</keyword>
<dbReference type="GO" id="GO:0000250">
    <property type="term" value="F:lanosterol synthase activity"/>
    <property type="evidence" value="ECO:0007669"/>
    <property type="project" value="UniProtKB-ARBA"/>
</dbReference>
<sequence>MVSGRHLRRRGGPYKTEPATDLSRWRLTNVEGRQTWRYLEDQEAADRAQSMLEAHSLGLDTSNFVSDSPAARTAVDAAVKGMHFYRHLQAEDGHWAGDYGGPLFLLPGLLITCHVAKISLPEAWKKEMVRYLRSVQLPDGGWGLHVEDKSTVFGTALSYTSLRILGVDPDDPDMVRARNNLHSKGGAVGIPSWGKFWLAILNVYSWEGINTLLPEMWLFPTWMPAHPSTLWCHCRQVYLPMSYCYAVRLTADEDALVISLRQELYVQDYASINWPAQRNNVAACDLYTPHSTLLTVAYMVLNMYEAHHSTMLRGRAVKQLYEHIEADDRFTKCISIGPISKTINMLVRWYVEGPSSPAFQEHVSRIPDYLWLGLDGMKMQGTNGSQLWDTCFAVQAFLEGGFPFSTRDCGWIVADCTAEGLKSLILLQELRPSIRQPVAAERLYDAVSVLLSMRNTDGGFATYETKRGGRLLELLNPSEVFGDIMIDYTYVECTSAVMQALRHFQKVYPDHRAEEIRSTLREGLDYCRKVQRPDGSWEGSWGVCFTYGIWFGLEAFACMGHIYEDGDACEEVQKACRFLLDRQMSDGGWGEDFESCEQRRYMQSGAAQIHNTCWALLGLMAVRHPDRQAVERGVQLLIDKQLPNGDWPQENIAGVFNKSCAISYTSYRNVFPIWTLGRFSRLYLSSPLAGKVKL</sequence>
<proteinExistence type="inferred from homology"/>
<dbReference type="Ensembl" id="ENSACIT00000006710.1">
    <property type="protein sequence ID" value="ENSACIP00000006513.1"/>
    <property type="gene ID" value="ENSACIG00000005086.1"/>
</dbReference>
<dbReference type="Pfam" id="PF13243">
    <property type="entry name" value="SQHop_cyclase_C"/>
    <property type="match status" value="1"/>
</dbReference>
<name>A0A3Q0R9C2_AMPCI</name>
<feature type="domain" description="Squalene cyclase C-terminal" evidence="5">
    <location>
        <begin position="442"/>
        <end position="680"/>
    </location>
</feature>
<dbReference type="Proteomes" id="UP000261340">
    <property type="component" value="Unplaced"/>
</dbReference>
<dbReference type="InterPro" id="IPR018333">
    <property type="entry name" value="Squalene_cyclase"/>
</dbReference>
<evidence type="ECO:0000313" key="8">
    <source>
        <dbReference type="Proteomes" id="UP000261340"/>
    </source>
</evidence>
<dbReference type="Gene3D" id="6.20.120.20">
    <property type="match status" value="1"/>
</dbReference>
<dbReference type="CDD" id="cd02892">
    <property type="entry name" value="SQCY_1"/>
    <property type="match status" value="1"/>
</dbReference>
<evidence type="ECO:0000256" key="2">
    <source>
        <dbReference type="ARBA" id="ARBA00022737"/>
    </source>
</evidence>
<accession>A0A3Q0R9C2</accession>
<comment type="similarity">
    <text evidence="1 4">Belongs to the terpene cyclase/mutase family.</text>
</comment>
<organism evidence="7 8">
    <name type="scientific">Amphilophus citrinellus</name>
    <name type="common">Midas cichlid</name>
    <name type="synonym">Cichlasoma citrinellum</name>
    <dbReference type="NCBI Taxonomy" id="61819"/>
    <lineage>
        <taxon>Eukaryota</taxon>
        <taxon>Metazoa</taxon>
        <taxon>Chordata</taxon>
        <taxon>Craniata</taxon>
        <taxon>Vertebrata</taxon>
        <taxon>Euteleostomi</taxon>
        <taxon>Actinopterygii</taxon>
        <taxon>Neopterygii</taxon>
        <taxon>Teleostei</taxon>
        <taxon>Neoteleostei</taxon>
        <taxon>Acanthomorphata</taxon>
        <taxon>Ovalentaria</taxon>
        <taxon>Cichlomorphae</taxon>
        <taxon>Cichliformes</taxon>
        <taxon>Cichlidae</taxon>
        <taxon>New World cichlids</taxon>
        <taxon>Cichlasomatinae</taxon>
        <taxon>Heroini</taxon>
        <taxon>Amphilophus</taxon>
    </lineage>
</organism>
<dbReference type="Gene3D" id="1.50.10.20">
    <property type="match status" value="3"/>
</dbReference>
<dbReference type="STRING" id="61819.ENSACIP00000006513"/>
<dbReference type="InterPro" id="IPR032697">
    <property type="entry name" value="SQ_cyclase_N"/>
</dbReference>
<dbReference type="PROSITE" id="PS01074">
    <property type="entry name" value="TERPENE_SYNTHASES"/>
    <property type="match status" value="1"/>
</dbReference>
<reference evidence="7" key="1">
    <citation type="submission" date="2025-08" db="UniProtKB">
        <authorList>
            <consortium name="Ensembl"/>
        </authorList>
    </citation>
    <scope>IDENTIFICATION</scope>
</reference>
<dbReference type="NCBIfam" id="TIGR01787">
    <property type="entry name" value="squalene_cyclas"/>
    <property type="match status" value="2"/>
</dbReference>
<dbReference type="InterPro" id="IPR008930">
    <property type="entry name" value="Terpenoid_cyclase/PrenylTrfase"/>
</dbReference>
<dbReference type="AlphaFoldDB" id="A0A3Q0R9C2"/>
<evidence type="ECO:0000256" key="1">
    <source>
        <dbReference type="ARBA" id="ARBA00009755"/>
    </source>
</evidence>
<keyword evidence="3 4" id="KW-0413">Isomerase</keyword>
<protein>
    <recommendedName>
        <fullName evidence="4">Terpene cyclase/mutase family member</fullName>
        <ecNumber evidence="4">5.4.99.-</ecNumber>
    </recommendedName>
</protein>
<keyword evidence="2" id="KW-0677">Repeat</keyword>
<dbReference type="GO" id="GO:0005811">
    <property type="term" value="C:lipid droplet"/>
    <property type="evidence" value="ECO:0007669"/>
    <property type="project" value="InterPro"/>
</dbReference>
<dbReference type="EC" id="5.4.99.-" evidence="4"/>
<evidence type="ECO:0000256" key="4">
    <source>
        <dbReference type="RuleBase" id="RU362003"/>
    </source>
</evidence>
<feature type="domain" description="Squalene cyclase N-terminal" evidence="6">
    <location>
        <begin position="85"/>
        <end position="327"/>
    </location>
</feature>
<dbReference type="Pfam" id="PF13249">
    <property type="entry name" value="SQHop_cyclase_N"/>
    <property type="match status" value="1"/>
</dbReference>
<dbReference type="GO" id="GO:0006695">
    <property type="term" value="P:cholesterol biosynthetic process"/>
    <property type="evidence" value="ECO:0007669"/>
    <property type="project" value="TreeGrafter"/>
</dbReference>
<dbReference type="OMA" id="CWARQTI"/>
<evidence type="ECO:0000259" key="6">
    <source>
        <dbReference type="Pfam" id="PF13249"/>
    </source>
</evidence>
<dbReference type="PANTHER" id="PTHR11764:SF20">
    <property type="entry name" value="LANOSTEROL SYNTHASE"/>
    <property type="match status" value="1"/>
</dbReference>
<evidence type="ECO:0000313" key="7">
    <source>
        <dbReference type="Ensembl" id="ENSACIP00000006513.1"/>
    </source>
</evidence>